<name>A0A165JWE5_EXIGL</name>
<dbReference type="Proteomes" id="UP000077266">
    <property type="component" value="Unassembled WGS sequence"/>
</dbReference>
<accession>A0A165JWE5</accession>
<proteinExistence type="predicted"/>
<gene>
    <name evidence="1" type="ORF">EXIGLDRAFT_474805</name>
</gene>
<dbReference type="EMBL" id="KV425957">
    <property type="protein sequence ID" value="KZV95428.1"/>
    <property type="molecule type" value="Genomic_DNA"/>
</dbReference>
<evidence type="ECO:0000313" key="2">
    <source>
        <dbReference type="Proteomes" id="UP000077266"/>
    </source>
</evidence>
<evidence type="ECO:0000313" key="1">
    <source>
        <dbReference type="EMBL" id="KZV95428.1"/>
    </source>
</evidence>
<reference evidence="1 2" key="1">
    <citation type="journal article" date="2016" name="Mol. Biol. Evol.">
        <title>Comparative Genomics of Early-Diverging Mushroom-Forming Fungi Provides Insights into the Origins of Lignocellulose Decay Capabilities.</title>
        <authorList>
            <person name="Nagy L.G."/>
            <person name="Riley R."/>
            <person name="Tritt A."/>
            <person name="Adam C."/>
            <person name="Daum C."/>
            <person name="Floudas D."/>
            <person name="Sun H."/>
            <person name="Yadav J.S."/>
            <person name="Pangilinan J."/>
            <person name="Larsson K.H."/>
            <person name="Matsuura K."/>
            <person name="Barry K."/>
            <person name="Labutti K."/>
            <person name="Kuo R."/>
            <person name="Ohm R.A."/>
            <person name="Bhattacharya S.S."/>
            <person name="Shirouzu T."/>
            <person name="Yoshinaga Y."/>
            <person name="Martin F.M."/>
            <person name="Grigoriev I.V."/>
            <person name="Hibbett D.S."/>
        </authorList>
    </citation>
    <scope>NUCLEOTIDE SEQUENCE [LARGE SCALE GENOMIC DNA]</scope>
    <source>
        <strain evidence="1 2">HHB12029</strain>
    </source>
</reference>
<sequence>MQNAFKAHRIEKLTKCKMQYVRILGQPRIPSIAQALSGPELRRARVDSFARRKEAPMENPVTPAPVAAASRAHVFCRYRAMPETVCDARIRRAQTRSRSPTWRRCRRCLDGLEKQRARLLFRCV</sequence>
<organism evidence="1 2">
    <name type="scientific">Exidia glandulosa HHB12029</name>
    <dbReference type="NCBI Taxonomy" id="1314781"/>
    <lineage>
        <taxon>Eukaryota</taxon>
        <taxon>Fungi</taxon>
        <taxon>Dikarya</taxon>
        <taxon>Basidiomycota</taxon>
        <taxon>Agaricomycotina</taxon>
        <taxon>Agaricomycetes</taxon>
        <taxon>Auriculariales</taxon>
        <taxon>Exidiaceae</taxon>
        <taxon>Exidia</taxon>
    </lineage>
</organism>
<protein>
    <submittedName>
        <fullName evidence="1">Uncharacterized protein</fullName>
    </submittedName>
</protein>
<dbReference type="InParanoid" id="A0A165JWE5"/>
<dbReference type="AlphaFoldDB" id="A0A165JWE5"/>
<keyword evidence="2" id="KW-1185">Reference proteome</keyword>